<gene>
    <name evidence="1" type="ORF">NDI38_20190</name>
</gene>
<dbReference type="RefSeq" id="WP_348250541.1">
    <property type="nucleotide sequence ID" value="NZ_JAMPLM010000021.1"/>
</dbReference>
<dbReference type="EMBL" id="JAMPLM010000021">
    <property type="protein sequence ID" value="MEP1060756.1"/>
    <property type="molecule type" value="Genomic_DNA"/>
</dbReference>
<comment type="caution">
    <text evidence="1">The sequence shown here is derived from an EMBL/GenBank/DDBJ whole genome shotgun (WGS) entry which is preliminary data.</text>
</comment>
<reference evidence="1 2" key="1">
    <citation type="submission" date="2022-04" db="EMBL/GenBank/DDBJ databases">
        <title>Positive selection, recombination, and allopatry shape intraspecific diversity of widespread and dominant cyanobacteria.</title>
        <authorList>
            <person name="Wei J."/>
            <person name="Shu W."/>
            <person name="Hu C."/>
        </authorList>
    </citation>
    <scope>NUCLEOTIDE SEQUENCE [LARGE SCALE GENOMIC DNA]</scope>
    <source>
        <strain evidence="1 2">AS-A4</strain>
    </source>
</reference>
<accession>A0ABV0KND6</accession>
<name>A0ABV0KND6_9CYAN</name>
<proteinExistence type="predicted"/>
<evidence type="ECO:0000313" key="1">
    <source>
        <dbReference type="EMBL" id="MEP1060756.1"/>
    </source>
</evidence>
<organism evidence="1 2">
    <name type="scientific">Stenomitos frigidus AS-A4</name>
    <dbReference type="NCBI Taxonomy" id="2933935"/>
    <lineage>
        <taxon>Bacteria</taxon>
        <taxon>Bacillati</taxon>
        <taxon>Cyanobacteriota</taxon>
        <taxon>Cyanophyceae</taxon>
        <taxon>Leptolyngbyales</taxon>
        <taxon>Leptolyngbyaceae</taxon>
        <taxon>Stenomitos</taxon>
    </lineage>
</organism>
<sequence>MLPRFVQLAHKYGVDRITPFWLVVVAIRTRAIEQCYLDLMTLARKPWLEMLRFERLQSKAMNAQCDRSQ</sequence>
<protein>
    <submittedName>
        <fullName evidence="1">Uncharacterized protein</fullName>
    </submittedName>
</protein>
<dbReference type="Proteomes" id="UP001476950">
    <property type="component" value="Unassembled WGS sequence"/>
</dbReference>
<evidence type="ECO:0000313" key="2">
    <source>
        <dbReference type="Proteomes" id="UP001476950"/>
    </source>
</evidence>
<keyword evidence="2" id="KW-1185">Reference proteome</keyword>